<sequence length="74" mass="8785">MEEIYDETFSILYDYGENLKSRREKLPITLITTFLFTDTSLSLRMELGGEVGYKFIYLHQHGIKKIKQHVLDKE</sequence>
<dbReference type="Proteomes" id="UP000183832">
    <property type="component" value="Unassembled WGS sequence"/>
</dbReference>
<gene>
    <name evidence="1" type="ORF">CLUMA_CG002063</name>
</gene>
<dbReference type="AlphaFoldDB" id="A0A1J1HLJ7"/>
<name>A0A1J1HLJ7_9DIPT</name>
<evidence type="ECO:0000313" key="2">
    <source>
        <dbReference type="Proteomes" id="UP000183832"/>
    </source>
</evidence>
<reference evidence="1 2" key="1">
    <citation type="submission" date="2015-04" db="EMBL/GenBank/DDBJ databases">
        <authorList>
            <person name="Syromyatnikov M.Y."/>
            <person name="Popov V.N."/>
        </authorList>
    </citation>
    <scope>NUCLEOTIDE SEQUENCE [LARGE SCALE GENOMIC DNA]</scope>
</reference>
<proteinExistence type="predicted"/>
<accession>A0A1J1HLJ7</accession>
<organism evidence="1 2">
    <name type="scientific">Clunio marinus</name>
    <dbReference type="NCBI Taxonomy" id="568069"/>
    <lineage>
        <taxon>Eukaryota</taxon>
        <taxon>Metazoa</taxon>
        <taxon>Ecdysozoa</taxon>
        <taxon>Arthropoda</taxon>
        <taxon>Hexapoda</taxon>
        <taxon>Insecta</taxon>
        <taxon>Pterygota</taxon>
        <taxon>Neoptera</taxon>
        <taxon>Endopterygota</taxon>
        <taxon>Diptera</taxon>
        <taxon>Nematocera</taxon>
        <taxon>Chironomoidea</taxon>
        <taxon>Chironomidae</taxon>
        <taxon>Clunio</taxon>
    </lineage>
</organism>
<evidence type="ECO:0000313" key="1">
    <source>
        <dbReference type="EMBL" id="CRK88284.1"/>
    </source>
</evidence>
<protein>
    <submittedName>
        <fullName evidence="1">CLUMA_CG002063, isoform A</fullName>
    </submittedName>
</protein>
<keyword evidence="2" id="KW-1185">Reference proteome</keyword>
<dbReference type="EMBL" id="CVRI01000006">
    <property type="protein sequence ID" value="CRK88284.1"/>
    <property type="molecule type" value="Genomic_DNA"/>
</dbReference>